<dbReference type="SUPFAM" id="SSF51126">
    <property type="entry name" value="Pectin lyase-like"/>
    <property type="match status" value="1"/>
</dbReference>
<evidence type="ECO:0000313" key="8">
    <source>
        <dbReference type="Proteomes" id="UP000223072"/>
    </source>
</evidence>
<evidence type="ECO:0000256" key="2">
    <source>
        <dbReference type="ARBA" id="ARBA00022717"/>
    </source>
</evidence>
<sequence length="939" mass="105030">MGYFRTEDIHTYVNDVEVSNVINPQSPHLVLITPAPPSGSDVLIRREMPIEKPYADFSRGNNFGHRQVNNTFLQQLYLTQEILDGFLPDGYYMKQDIDMGGNKISNVADAELLDDAATYRQLQANSNKQDAWNRLQDSRISLLEIGQGGSTNANDLLVTARGGTEARKLSEHFSDDLNVLDFGAINSTTLDSTDAFKRAFSVANLFNKRLIATGDFCIKSGEIVAKSSFDFSRAKLHIREGSGDAIAIQSLYNEEEISQEVTVSELKEGTANIPSLDKHRGKCIIIKSRELDINRAPGSRDVNGNLLPPQPQYKAETNAFAKTNTSGREGGGALVYPLLYSYNSVSSIIVRKLDVYAEFYLPEFVCYSTDGINLVSVIRSNTRLIGGKYTEGSRDGDSSPVINAITISKCFNVSTDYASIDSMSSSNKPYSYAVLLTDVAKCRINNITCLSTWSGINGNRYRDLVIKDSEVYSIGVHHSGWDIRVYDSVIQVKANLMGGNLFLLEGCTFPYQYTLVQLRDDYGARWRGDIVIRNCMTDSTSSQLWSSKYRLIDAYITKNTDEWSYDSSEPLGIRGRVIVEGMRFTGDSAGTIMRIGKVNEGASEVVYSPREIIVSDCDFTGGHNPRIQIERWGGTGSGGTTVRYKGCKFNQNYQTVALEYPNAGNKDNNNSYALEFEDCSGLKPYFSAYHKSVVFRDCEIYGVAGSASDQYYPYVVSYYNCRLHDGSYRTNNIGQRYLNCELVGDDVYIMHYPTLISFSGNWMHPKYRWNPVRDTLEKQHFPWVGSYMTKRDFLEPDGSQVRFSVKAQTYVDIAVGMYISTSGGRIYKVTEIDKTVNNTSRTVPLWSKGGSREFGRIYKHKGEMYSSIGTGTFDETPDVINSKYSGVTDGRLMPVGKIRHVVYLASEDAEAFNNLVTDEDAVINGVTYSFIEDLNDYIK</sequence>
<proteinExistence type="predicted"/>
<gene>
    <name evidence="7" type="ORF">QD07_2</name>
</gene>
<dbReference type="GO" id="GO:0098015">
    <property type="term" value="C:virus tail"/>
    <property type="evidence" value="ECO:0007669"/>
    <property type="project" value="UniProtKB-KW"/>
</dbReference>
<dbReference type="InterPro" id="IPR011050">
    <property type="entry name" value="Pectin_lyase_fold/virulence"/>
</dbReference>
<evidence type="ECO:0000313" key="7">
    <source>
        <dbReference type="EMBL" id="APU00139.1"/>
    </source>
</evidence>
<dbReference type="GO" id="GO:0098996">
    <property type="term" value="P:symbiont entry into host cell via disruption of host cell glycocalyx"/>
    <property type="evidence" value="ECO:0007669"/>
    <property type="project" value="UniProtKB-KW"/>
</dbReference>
<keyword evidence="5" id="KW-1160">Virus entry into host cell</keyword>
<dbReference type="Proteomes" id="UP000223072">
    <property type="component" value="Segment"/>
</dbReference>
<dbReference type="EMBL" id="KY290756">
    <property type="protein sequence ID" value="APU00139.1"/>
    <property type="molecule type" value="Genomic_DNA"/>
</dbReference>
<evidence type="ECO:0000256" key="5">
    <source>
        <dbReference type="ARBA" id="ARBA00023296"/>
    </source>
</evidence>
<protein>
    <submittedName>
        <fullName evidence="7">Fiber protein</fullName>
    </submittedName>
</protein>
<evidence type="ECO:0000256" key="1">
    <source>
        <dbReference type="ARBA" id="ARBA00004328"/>
    </source>
</evidence>
<evidence type="ECO:0000256" key="4">
    <source>
        <dbReference type="ARBA" id="ARBA00022844"/>
    </source>
</evidence>
<accession>A0A1L7DPS8</accession>
<reference evidence="7 8" key="1">
    <citation type="submission" date="2016-12" db="EMBL/GenBank/DDBJ databases">
        <title>Characterization and Genomic Analysis of a new Vibrio alginolyticus Phage Vp670, with an Endolysin gene cwlQ.</title>
        <authorList>
            <person name="Liu Q."/>
            <person name="Luo P."/>
            <person name="Tian Y."/>
            <person name="Yun L."/>
        </authorList>
    </citation>
    <scope>NUCLEOTIDE SEQUENCE [LARGE SCALE GENOMIC DNA]</scope>
</reference>
<comment type="subcellular location">
    <subcellularLocation>
        <location evidence="1">Virion</location>
    </subcellularLocation>
</comment>
<name>A0A1L7DPS8_9CAUD</name>
<keyword evidence="8" id="KW-1185">Reference proteome</keyword>
<organism evidence="7 8">
    <name type="scientific">Vibrio phage Vp670</name>
    <dbReference type="NCBI Taxonomy" id="1932890"/>
    <lineage>
        <taxon>Viruses</taxon>
        <taxon>Duplodnaviria</taxon>
        <taxon>Heunggongvirae</taxon>
        <taxon>Uroviricota</taxon>
        <taxon>Caudoviricetes</taxon>
        <taxon>Autographivirales</taxon>
        <taxon>Autosignataviridae</taxon>
        <taxon>Colwellvirinae</taxon>
        <taxon>Kaohsiungvirus</taxon>
        <taxon>Kaohsiungvirus Vp670</taxon>
    </lineage>
</organism>
<evidence type="ECO:0000256" key="6">
    <source>
        <dbReference type="ARBA" id="ARBA00035731"/>
    </source>
</evidence>
<keyword evidence="3" id="KW-1227">Viral tail protein</keyword>
<dbReference type="GO" id="GO:0098994">
    <property type="term" value="P:symbiont entry into host cell via disruption of host cell envelope"/>
    <property type="evidence" value="ECO:0007669"/>
    <property type="project" value="UniProtKB-KW"/>
</dbReference>
<keyword evidence="2" id="KW-1235">Degradation of host cell envelope components during virus entry</keyword>
<keyword evidence="4" id="KW-0946">Virion</keyword>
<keyword evidence="6" id="KW-1238">Degradation of host capsule during virus entry</keyword>
<evidence type="ECO:0000256" key="3">
    <source>
        <dbReference type="ARBA" id="ARBA00022732"/>
    </source>
</evidence>